<evidence type="ECO:0000256" key="2">
    <source>
        <dbReference type="ARBA" id="ARBA00023125"/>
    </source>
</evidence>
<comment type="caution">
    <text evidence="5">The sequence shown here is derived from an EMBL/GenBank/DDBJ whole genome shotgun (WGS) entry which is preliminary data.</text>
</comment>
<evidence type="ECO:0000256" key="1">
    <source>
        <dbReference type="ARBA" id="ARBA00023015"/>
    </source>
</evidence>
<gene>
    <name evidence="5" type="primary">lrp_11</name>
    <name evidence="5" type="ORF">SDC9_68612</name>
</gene>
<keyword evidence="1" id="KW-0805">Transcription regulation</keyword>
<sequence>MADKNKKLDAVDTKIIKILQGNSRTTASDIAESIGMSVPAVSERLRKLENANIIDKYTVILNHRRLGKEITAIMFVSLSSPDYMEAFNQLILTEPDVLECHYVTGEFDYHLKIITTSTYSLEQLLFRIKAAVGVDKTSTYIVLSSVKLSFPIELV</sequence>
<dbReference type="InterPro" id="IPR019887">
    <property type="entry name" value="Tscrpt_reg_AsnC/Lrp_C"/>
</dbReference>
<dbReference type="InterPro" id="IPR036390">
    <property type="entry name" value="WH_DNA-bd_sf"/>
</dbReference>
<organism evidence="5">
    <name type="scientific">bioreactor metagenome</name>
    <dbReference type="NCBI Taxonomy" id="1076179"/>
    <lineage>
        <taxon>unclassified sequences</taxon>
        <taxon>metagenomes</taxon>
        <taxon>ecological metagenomes</taxon>
    </lineage>
</organism>
<dbReference type="SMART" id="SM00344">
    <property type="entry name" value="HTH_ASNC"/>
    <property type="match status" value="1"/>
</dbReference>
<evidence type="ECO:0000259" key="4">
    <source>
        <dbReference type="PROSITE" id="PS50956"/>
    </source>
</evidence>
<dbReference type="GO" id="GO:0043200">
    <property type="term" value="P:response to amino acid"/>
    <property type="evidence" value="ECO:0007669"/>
    <property type="project" value="TreeGrafter"/>
</dbReference>
<dbReference type="Gene3D" id="1.10.10.10">
    <property type="entry name" value="Winged helix-like DNA-binding domain superfamily/Winged helix DNA-binding domain"/>
    <property type="match status" value="1"/>
</dbReference>
<dbReference type="CDD" id="cd00090">
    <property type="entry name" value="HTH_ARSR"/>
    <property type="match status" value="1"/>
</dbReference>
<keyword evidence="2" id="KW-0238">DNA-binding</keyword>
<dbReference type="InterPro" id="IPR011008">
    <property type="entry name" value="Dimeric_a/b-barrel"/>
</dbReference>
<accession>A0A644Y2L7</accession>
<dbReference type="GO" id="GO:0005829">
    <property type="term" value="C:cytosol"/>
    <property type="evidence" value="ECO:0007669"/>
    <property type="project" value="TreeGrafter"/>
</dbReference>
<protein>
    <submittedName>
        <fullName evidence="5">Leucine-responsive regulatory protein</fullName>
    </submittedName>
</protein>
<dbReference type="InterPro" id="IPR036388">
    <property type="entry name" value="WH-like_DNA-bd_sf"/>
</dbReference>
<evidence type="ECO:0000313" key="5">
    <source>
        <dbReference type="EMBL" id="MPM22161.1"/>
    </source>
</evidence>
<dbReference type="Pfam" id="PF13412">
    <property type="entry name" value="HTH_24"/>
    <property type="match status" value="1"/>
</dbReference>
<dbReference type="PANTHER" id="PTHR30154">
    <property type="entry name" value="LEUCINE-RESPONSIVE REGULATORY PROTEIN"/>
    <property type="match status" value="1"/>
</dbReference>
<dbReference type="SUPFAM" id="SSF54909">
    <property type="entry name" value="Dimeric alpha+beta barrel"/>
    <property type="match status" value="1"/>
</dbReference>
<dbReference type="GO" id="GO:0043565">
    <property type="term" value="F:sequence-specific DNA binding"/>
    <property type="evidence" value="ECO:0007669"/>
    <property type="project" value="InterPro"/>
</dbReference>
<reference evidence="5" key="1">
    <citation type="submission" date="2019-08" db="EMBL/GenBank/DDBJ databases">
        <authorList>
            <person name="Kucharzyk K."/>
            <person name="Murdoch R.W."/>
            <person name="Higgins S."/>
            <person name="Loffler F."/>
        </authorList>
    </citation>
    <scope>NUCLEOTIDE SEQUENCE</scope>
</reference>
<feature type="domain" description="HTH asnC-type" evidence="4">
    <location>
        <begin position="8"/>
        <end position="69"/>
    </location>
</feature>
<dbReference type="EMBL" id="VSSQ01003749">
    <property type="protein sequence ID" value="MPM22161.1"/>
    <property type="molecule type" value="Genomic_DNA"/>
</dbReference>
<dbReference type="Gene3D" id="3.30.70.920">
    <property type="match status" value="1"/>
</dbReference>
<dbReference type="Pfam" id="PF01037">
    <property type="entry name" value="AsnC_trans_reg"/>
    <property type="match status" value="1"/>
</dbReference>
<proteinExistence type="predicted"/>
<dbReference type="InterPro" id="IPR011991">
    <property type="entry name" value="ArsR-like_HTH"/>
</dbReference>
<dbReference type="PRINTS" id="PR00033">
    <property type="entry name" value="HTHASNC"/>
</dbReference>
<dbReference type="PROSITE" id="PS50956">
    <property type="entry name" value="HTH_ASNC_2"/>
    <property type="match status" value="1"/>
</dbReference>
<dbReference type="SUPFAM" id="SSF46785">
    <property type="entry name" value="Winged helix' DNA-binding domain"/>
    <property type="match status" value="1"/>
</dbReference>
<dbReference type="AlphaFoldDB" id="A0A644Y2L7"/>
<keyword evidence="3" id="KW-0804">Transcription</keyword>
<name>A0A644Y2L7_9ZZZZ</name>
<dbReference type="InterPro" id="IPR019888">
    <property type="entry name" value="Tscrpt_reg_AsnC-like"/>
</dbReference>
<dbReference type="PANTHER" id="PTHR30154:SF34">
    <property type="entry name" value="TRANSCRIPTIONAL REGULATOR AZLB"/>
    <property type="match status" value="1"/>
</dbReference>
<dbReference type="InterPro" id="IPR000485">
    <property type="entry name" value="AsnC-type_HTH_dom"/>
</dbReference>
<evidence type="ECO:0000256" key="3">
    <source>
        <dbReference type="ARBA" id="ARBA00023163"/>
    </source>
</evidence>